<evidence type="ECO:0000313" key="7">
    <source>
        <dbReference type="Proteomes" id="UP000216024"/>
    </source>
</evidence>
<dbReference type="SUPFAM" id="SSF158472">
    <property type="entry name" value="HAMP domain-like"/>
    <property type="match status" value="1"/>
</dbReference>
<dbReference type="AlphaFoldDB" id="A0A267MLL4"/>
<keyword evidence="4" id="KW-1133">Transmembrane helix</keyword>
<dbReference type="GO" id="GO:0000155">
    <property type="term" value="F:phosphorelay sensor kinase activity"/>
    <property type="evidence" value="ECO:0007669"/>
    <property type="project" value="InterPro"/>
</dbReference>
<dbReference type="Pfam" id="PF06580">
    <property type="entry name" value="His_kinase"/>
    <property type="match status" value="1"/>
</dbReference>
<dbReference type="InterPro" id="IPR036890">
    <property type="entry name" value="HATPase_C_sf"/>
</dbReference>
<dbReference type="EMBL" id="NIBG01000006">
    <property type="protein sequence ID" value="PAB59660.1"/>
    <property type="molecule type" value="Genomic_DNA"/>
</dbReference>
<dbReference type="Proteomes" id="UP000216024">
    <property type="component" value="Unassembled WGS sequence"/>
</dbReference>
<evidence type="ECO:0000256" key="4">
    <source>
        <dbReference type="SAM" id="Phobius"/>
    </source>
</evidence>
<dbReference type="GO" id="GO:0016020">
    <property type="term" value="C:membrane"/>
    <property type="evidence" value="ECO:0007669"/>
    <property type="project" value="UniProtKB-SubCell"/>
</dbReference>
<dbReference type="InterPro" id="IPR003660">
    <property type="entry name" value="HAMP_dom"/>
</dbReference>
<keyword evidence="4" id="KW-0812">Transmembrane</keyword>
<dbReference type="InterPro" id="IPR010559">
    <property type="entry name" value="Sig_transdc_His_kin_internal"/>
</dbReference>
<feature type="transmembrane region" description="Helical" evidence="4">
    <location>
        <begin position="12"/>
        <end position="33"/>
    </location>
</feature>
<dbReference type="PANTHER" id="PTHR34220">
    <property type="entry name" value="SENSOR HISTIDINE KINASE YPDA"/>
    <property type="match status" value="1"/>
</dbReference>
<dbReference type="PANTHER" id="PTHR34220:SF7">
    <property type="entry name" value="SENSOR HISTIDINE KINASE YPDA"/>
    <property type="match status" value="1"/>
</dbReference>
<dbReference type="Gene3D" id="3.30.565.10">
    <property type="entry name" value="Histidine kinase-like ATPase, C-terminal domain"/>
    <property type="match status" value="1"/>
</dbReference>
<protein>
    <recommendedName>
        <fullName evidence="5">HAMP domain-containing protein</fullName>
    </recommendedName>
</protein>
<dbReference type="Gene3D" id="6.10.340.10">
    <property type="match status" value="1"/>
</dbReference>
<evidence type="ECO:0000313" key="6">
    <source>
        <dbReference type="EMBL" id="PAB59660.1"/>
    </source>
</evidence>
<keyword evidence="3" id="KW-0808">Transferase</keyword>
<dbReference type="RefSeq" id="WP_095133082.1">
    <property type="nucleotide sequence ID" value="NZ_NIBG01000006.1"/>
</dbReference>
<dbReference type="PROSITE" id="PS50885">
    <property type="entry name" value="HAMP"/>
    <property type="match status" value="1"/>
</dbReference>
<dbReference type="Pfam" id="PF00672">
    <property type="entry name" value="HAMP"/>
    <property type="match status" value="1"/>
</dbReference>
<keyword evidence="2" id="KW-0597">Phosphoprotein</keyword>
<comment type="caution">
    <text evidence="6">The sequence shown here is derived from an EMBL/GenBank/DDBJ whole genome shotgun (WGS) entry which is preliminary data.</text>
</comment>
<dbReference type="OrthoDB" id="9809348at2"/>
<feature type="transmembrane region" description="Helical" evidence="4">
    <location>
        <begin position="293"/>
        <end position="316"/>
    </location>
</feature>
<name>A0A267MLL4_9FIRM</name>
<feature type="domain" description="HAMP" evidence="5">
    <location>
        <begin position="318"/>
        <end position="371"/>
    </location>
</feature>
<evidence type="ECO:0000256" key="2">
    <source>
        <dbReference type="ARBA" id="ARBA00022553"/>
    </source>
</evidence>
<dbReference type="CDD" id="cd06225">
    <property type="entry name" value="HAMP"/>
    <property type="match status" value="1"/>
</dbReference>
<keyword evidence="7" id="KW-1185">Reference proteome</keyword>
<evidence type="ECO:0000259" key="5">
    <source>
        <dbReference type="PROSITE" id="PS50885"/>
    </source>
</evidence>
<proteinExistence type="predicted"/>
<dbReference type="InterPro" id="IPR050640">
    <property type="entry name" value="Bact_2-comp_sensor_kinase"/>
</dbReference>
<comment type="subcellular location">
    <subcellularLocation>
        <location evidence="1">Membrane</location>
    </subcellularLocation>
</comment>
<evidence type="ECO:0000256" key="3">
    <source>
        <dbReference type="ARBA" id="ARBA00022679"/>
    </source>
</evidence>
<dbReference type="Gene3D" id="3.30.450.20">
    <property type="entry name" value="PAS domain"/>
    <property type="match status" value="1"/>
</dbReference>
<reference evidence="6 7" key="1">
    <citation type="submission" date="2017-06" db="EMBL/GenBank/DDBJ databases">
        <title>Draft genome sequence of anaerobic fermentative bacterium Anaeromicrobium sediminis DY2726D isolated from West Pacific Ocean sediments.</title>
        <authorList>
            <person name="Zeng X."/>
        </authorList>
    </citation>
    <scope>NUCLEOTIDE SEQUENCE [LARGE SCALE GENOMIC DNA]</scope>
    <source>
        <strain evidence="6 7">DY2726D</strain>
    </source>
</reference>
<gene>
    <name evidence="6" type="ORF">CCE28_08825</name>
</gene>
<accession>A0A267MLL4</accession>
<dbReference type="SMART" id="SM00304">
    <property type="entry name" value="HAMP"/>
    <property type="match status" value="1"/>
</dbReference>
<organism evidence="6 7">
    <name type="scientific">Anaeromicrobium sediminis</name>
    <dbReference type="NCBI Taxonomy" id="1478221"/>
    <lineage>
        <taxon>Bacteria</taxon>
        <taxon>Bacillati</taxon>
        <taxon>Bacillota</taxon>
        <taxon>Clostridia</taxon>
        <taxon>Peptostreptococcales</taxon>
        <taxon>Thermotaleaceae</taxon>
        <taxon>Anaeromicrobium</taxon>
    </lineage>
</organism>
<keyword evidence="4" id="KW-0472">Membrane</keyword>
<evidence type="ECO:0000256" key="1">
    <source>
        <dbReference type="ARBA" id="ARBA00004370"/>
    </source>
</evidence>
<dbReference type="SUPFAM" id="SSF55874">
    <property type="entry name" value="ATPase domain of HSP90 chaperone/DNA topoisomerase II/histidine kinase"/>
    <property type="match status" value="1"/>
</dbReference>
<sequence length="583" mass="69098">MIFENRTFRSRLFKLFMLIGTIPLVLMAIFSYYNTSYRISDKIDNSTQENMAIMEELIDSTIVNLGSISDFIVENKEIQNILKKTEYKTYEERFEDVQKVYTIVNSIEVRRMDIPIYILGLNTPYSRFTTQPYFSNMYGSKQSYLIRKFMDYDRDKFFYVHRKVDGRESKDTVLTIVRKIRDLETDTVLGFVFLDIYDEYFDNIFKKFNLYEDSNIFILDQNGIIITDNKYKTETTFKYNDRCLEIINEGKNNPFEFNMKNMKYKVYYTTLKNTKFTIVRLIPLRHINYEKRIIIETFIGIFVILFISSILISYLLSNKISEPIKKLSTTMEEVEKGRLDISIDLTNCDDEIYNLGKTFNKMIEKINILIEEVYMKKYLLKEAELKNLKSQINPHFLYNSLESIKWMAKLGENKKVSKMITSLGRFLRYSISKTDDIVTIREDLTQIENYLKIMRLRFEDKLTIEYDIDQTIMDEKMPKLLIQPLVENALIHGIEKNTDKGIIIIKVYRSAENIVFEIIDNGMNFKKDFKMGIGLSNVDKRVKLYYGKEYGIRFNRVDNKTYCKLTIGENLQGEEVHGESINS</sequence>